<feature type="domain" description="DUF2779" evidence="1">
    <location>
        <begin position="382"/>
        <end position="520"/>
    </location>
</feature>
<proteinExistence type="predicted"/>
<gene>
    <name evidence="2" type="ORF">U0R10_02205</name>
</gene>
<evidence type="ECO:0000313" key="2">
    <source>
        <dbReference type="EMBL" id="MFD3393424.1"/>
    </source>
</evidence>
<comment type="caution">
    <text evidence="2">The sequence shown here is derived from an EMBL/GenBank/DDBJ whole genome shotgun (WGS) entry which is preliminary data.</text>
</comment>
<dbReference type="RefSeq" id="WP_377982058.1">
    <property type="nucleotide sequence ID" value="NZ_JBBKXZ010000001.1"/>
</dbReference>
<dbReference type="EMBL" id="JBBKXZ010000001">
    <property type="protein sequence ID" value="MFD3393424.1"/>
    <property type="molecule type" value="Genomic_DNA"/>
</dbReference>
<keyword evidence="3" id="KW-1185">Reference proteome</keyword>
<name>A0ABW6DCF4_9BACT</name>
<accession>A0ABW6DCF4</accession>
<protein>
    <submittedName>
        <fullName evidence="2">DUF2779 domain-containing protein</fullName>
    </submittedName>
</protein>
<organism evidence="2 3">
    <name type="scientific">Aquirufa avitistagni</name>
    <dbReference type="NCBI Taxonomy" id="3104728"/>
    <lineage>
        <taxon>Bacteria</taxon>
        <taxon>Pseudomonadati</taxon>
        <taxon>Bacteroidota</taxon>
        <taxon>Cytophagia</taxon>
        <taxon>Cytophagales</taxon>
        <taxon>Flectobacillaceae</taxon>
        <taxon>Aquirufa</taxon>
    </lineage>
</organism>
<reference evidence="2 3" key="1">
    <citation type="submission" date="2024-03" db="EMBL/GenBank/DDBJ databases">
        <title>Aquirufa genome sequencing.</title>
        <authorList>
            <person name="Pitt A."/>
            <person name="Hahn M.W."/>
        </authorList>
    </citation>
    <scope>NUCLEOTIDE SEQUENCE [LARGE SCALE GENOMIC DNA]</scope>
    <source>
        <strain evidence="2 3">OSTEICH-129V</strain>
    </source>
</reference>
<evidence type="ECO:0000313" key="3">
    <source>
        <dbReference type="Proteomes" id="UP001598138"/>
    </source>
</evidence>
<dbReference type="Proteomes" id="UP001598138">
    <property type="component" value="Unassembled WGS sequence"/>
</dbReference>
<evidence type="ECO:0000259" key="1">
    <source>
        <dbReference type="Pfam" id="PF11074"/>
    </source>
</evidence>
<dbReference type="Pfam" id="PF11074">
    <property type="entry name" value="DUF2779"/>
    <property type="match status" value="1"/>
</dbReference>
<dbReference type="InterPro" id="IPR021301">
    <property type="entry name" value="DUF2779"/>
</dbReference>
<sequence length="636" mass="74242">MSKPQYLSKSDFQLASSCAKKLVYKKKGYDSSNDTDEYMMMLAQGGYIVGKMATMLFPDGIEVEGSTAESLQKTKEHIEKYDSITLFEPAFEYNQRLARIDIFVKHGNKIQLIEVKSASRDSLNPKKDSNKLNKYIQDISFQYTILKDVFPDCEITCLLLMPDKSMRTLIDGLAGWFRLIDKSISQDEEYEAPNEIISRETSKFQKPEVEFVFDNNPNRQDYIDRLRNEGILNYLDVTEKAIALESGIRAKAESYIKILNNGLEATSQDYEISKSCKSCEYYVSGDANCGFLECWKGVNTFPSIFDLYYGGTVGSNNYLNELIKDRKYEFRDIQTERLCKNDGSIGTRNERQIIQFENTVNKKEWISETMIQELDSWIYPLHFIDFETYTGALPFHQGMRPFELIAFQWSCHTIDRPDAEPRHQEFIYTDSDFPNFKFAESLMKHIGMSGTPLMWATHENSVLRTILYQMDEYGYQNPALKDWLQKTIKDKDLGTEGRFIDMNAFTLKHYFHPEMKGKTSIKKVLPAIWNNNQLLHEIPYLHKYSIKDLEQQVLDPYDTLFNLANEKMKSVDEEIEIQSEDVKGGTGAMRAFYRIRFDNSITKEHKEELKHRLLEYCKLDTMAMVIIWLYWKQTVR</sequence>